<dbReference type="AlphaFoldDB" id="A0A225WCD3"/>
<feature type="compositionally biased region" description="Acidic residues" evidence="1">
    <location>
        <begin position="20"/>
        <end position="31"/>
    </location>
</feature>
<reference evidence="3" key="1">
    <citation type="submission" date="2017-03" db="EMBL/GenBank/DDBJ databases">
        <title>Phytopthora megakarya and P. palmivora, two closely related causual agents of cacao black pod achieved similar genome size and gene model numbers by different mechanisms.</title>
        <authorList>
            <person name="Ali S."/>
            <person name="Shao J."/>
            <person name="Larry D.J."/>
            <person name="Kronmiller B."/>
            <person name="Shen D."/>
            <person name="Strem M.D."/>
            <person name="Melnick R.L."/>
            <person name="Guiltinan M.J."/>
            <person name="Tyler B.M."/>
            <person name="Meinhardt L.W."/>
            <person name="Bailey B.A."/>
        </authorList>
    </citation>
    <scope>NUCLEOTIDE SEQUENCE [LARGE SCALE GENOMIC DNA]</scope>
    <source>
        <strain evidence="3">zdho120</strain>
    </source>
</reference>
<feature type="region of interest" description="Disordered" evidence="1">
    <location>
        <begin position="18"/>
        <end position="72"/>
    </location>
</feature>
<feature type="region of interest" description="Disordered" evidence="1">
    <location>
        <begin position="183"/>
        <end position="235"/>
    </location>
</feature>
<name>A0A225WCD3_9STRA</name>
<sequence length="235" mass="26927">MGMYLSRVVIPEFSKAVDQGDVDMADEDDIPTSESGTRSNRKRASGTRCESRRHRRDESPNDSETSGQSTCTIQFQRQHVDAVLSERSQNDRDNRVKPHVLLPTTSSSGSGAAQVAMNVLHQTRLARMRIEQDRRLETLEERQESFLVRQHQAQLDVCLVVDCQLQSALRGVEALARRLANMESRRQHSETTPSVEDQPPASLDTGRTQSRVQKYAEEATRRERKRFQAEYEERW</sequence>
<keyword evidence="3" id="KW-1185">Reference proteome</keyword>
<feature type="compositionally biased region" description="Polar residues" evidence="1">
    <location>
        <begin position="62"/>
        <end position="72"/>
    </location>
</feature>
<protein>
    <submittedName>
        <fullName evidence="2">Uncharacterized protein</fullName>
    </submittedName>
</protein>
<evidence type="ECO:0000313" key="2">
    <source>
        <dbReference type="EMBL" id="OWZ15391.1"/>
    </source>
</evidence>
<dbReference type="Proteomes" id="UP000198211">
    <property type="component" value="Unassembled WGS sequence"/>
</dbReference>
<accession>A0A225WCD3</accession>
<dbReference type="EMBL" id="NBNE01001133">
    <property type="protein sequence ID" value="OWZ15391.1"/>
    <property type="molecule type" value="Genomic_DNA"/>
</dbReference>
<feature type="compositionally biased region" description="Basic residues" evidence="1">
    <location>
        <begin position="39"/>
        <end position="55"/>
    </location>
</feature>
<organism evidence="2 3">
    <name type="scientific">Phytophthora megakarya</name>
    <dbReference type="NCBI Taxonomy" id="4795"/>
    <lineage>
        <taxon>Eukaryota</taxon>
        <taxon>Sar</taxon>
        <taxon>Stramenopiles</taxon>
        <taxon>Oomycota</taxon>
        <taxon>Peronosporomycetes</taxon>
        <taxon>Peronosporales</taxon>
        <taxon>Peronosporaceae</taxon>
        <taxon>Phytophthora</taxon>
    </lineage>
</organism>
<proteinExistence type="predicted"/>
<evidence type="ECO:0000256" key="1">
    <source>
        <dbReference type="SAM" id="MobiDB-lite"/>
    </source>
</evidence>
<gene>
    <name evidence="2" type="ORF">PHMEG_00010976</name>
</gene>
<comment type="caution">
    <text evidence="2">The sequence shown here is derived from an EMBL/GenBank/DDBJ whole genome shotgun (WGS) entry which is preliminary data.</text>
</comment>
<evidence type="ECO:0000313" key="3">
    <source>
        <dbReference type="Proteomes" id="UP000198211"/>
    </source>
</evidence>
<feature type="compositionally biased region" description="Basic and acidic residues" evidence="1">
    <location>
        <begin position="214"/>
        <end position="235"/>
    </location>
</feature>
<feature type="region of interest" description="Disordered" evidence="1">
    <location>
        <begin position="86"/>
        <end position="112"/>
    </location>
</feature>